<comment type="caution">
    <text evidence="3">The sequence shown here is derived from an EMBL/GenBank/DDBJ whole genome shotgun (WGS) entry which is preliminary data.</text>
</comment>
<dbReference type="EMBL" id="JBHTLI010000001">
    <property type="protein sequence ID" value="MFD1095906.1"/>
    <property type="molecule type" value="Genomic_DNA"/>
</dbReference>
<accession>A0ABW3NTA1</accession>
<feature type="chain" id="PRO_5046440128" description="Secreted protein" evidence="2">
    <location>
        <begin position="20"/>
        <end position="220"/>
    </location>
</feature>
<gene>
    <name evidence="3" type="ORF">ACFQ3Q_09105</name>
</gene>
<evidence type="ECO:0000256" key="1">
    <source>
        <dbReference type="SAM" id="MobiDB-lite"/>
    </source>
</evidence>
<feature type="compositionally biased region" description="Acidic residues" evidence="1">
    <location>
        <begin position="38"/>
        <end position="47"/>
    </location>
</feature>
<evidence type="ECO:0000313" key="4">
    <source>
        <dbReference type="Proteomes" id="UP001597131"/>
    </source>
</evidence>
<dbReference type="Proteomes" id="UP001597131">
    <property type="component" value="Unassembled WGS sequence"/>
</dbReference>
<feature type="signal peptide" evidence="2">
    <location>
        <begin position="1"/>
        <end position="19"/>
    </location>
</feature>
<protein>
    <recommendedName>
        <fullName evidence="5">Secreted protein</fullName>
    </recommendedName>
</protein>
<evidence type="ECO:0008006" key="5">
    <source>
        <dbReference type="Google" id="ProtNLM"/>
    </source>
</evidence>
<name>A0ABW3NTA1_9FLAO</name>
<keyword evidence="4" id="KW-1185">Reference proteome</keyword>
<feature type="region of interest" description="Disordered" evidence="1">
    <location>
        <begin position="36"/>
        <end position="65"/>
    </location>
</feature>
<sequence>MKLRLLVFAFFLLSSGAYAQIEIPRTTDTGDLLKAEPEEKEAEEGLPEIEVRKPEKEEEEENDFLRKEPEKLDFRETNDDLLTAGSLIERKWKKDSEAKAIYKNDQYLGDFKTAGKFVEVYCRDHEYVDGDKVRVLLNGEVILHSVSLGAGYTPILVNLEDGYNNIEFEALNQGESGPNTAELKVFDEKGQPVTVNRWNLLTGAKASIVIRKERSWEENK</sequence>
<organism evidence="3 4">
    <name type="scientific">Salegentibacter chungangensis</name>
    <dbReference type="NCBI Taxonomy" id="1335724"/>
    <lineage>
        <taxon>Bacteria</taxon>
        <taxon>Pseudomonadati</taxon>
        <taxon>Bacteroidota</taxon>
        <taxon>Flavobacteriia</taxon>
        <taxon>Flavobacteriales</taxon>
        <taxon>Flavobacteriaceae</taxon>
        <taxon>Salegentibacter</taxon>
    </lineage>
</organism>
<dbReference type="RefSeq" id="WP_380745017.1">
    <property type="nucleotide sequence ID" value="NZ_JBHTLI010000001.1"/>
</dbReference>
<evidence type="ECO:0000256" key="2">
    <source>
        <dbReference type="SAM" id="SignalP"/>
    </source>
</evidence>
<evidence type="ECO:0000313" key="3">
    <source>
        <dbReference type="EMBL" id="MFD1095906.1"/>
    </source>
</evidence>
<reference evidence="4" key="1">
    <citation type="journal article" date="2019" name="Int. J. Syst. Evol. Microbiol.">
        <title>The Global Catalogue of Microorganisms (GCM) 10K type strain sequencing project: providing services to taxonomists for standard genome sequencing and annotation.</title>
        <authorList>
            <consortium name="The Broad Institute Genomics Platform"/>
            <consortium name="The Broad Institute Genome Sequencing Center for Infectious Disease"/>
            <person name="Wu L."/>
            <person name="Ma J."/>
        </authorList>
    </citation>
    <scope>NUCLEOTIDE SEQUENCE [LARGE SCALE GENOMIC DNA]</scope>
    <source>
        <strain evidence="4">CCUG 64793</strain>
    </source>
</reference>
<proteinExistence type="predicted"/>
<keyword evidence="2" id="KW-0732">Signal</keyword>